<protein>
    <submittedName>
        <fullName evidence="3">Uncharacterized protein LOC114245176</fullName>
    </submittedName>
</protein>
<name>A0A6J2JTV7_BOMMA</name>
<keyword evidence="2" id="KW-1185">Reference proteome</keyword>
<feature type="compositionally biased region" description="Basic and acidic residues" evidence="1">
    <location>
        <begin position="124"/>
        <end position="134"/>
    </location>
</feature>
<reference evidence="3" key="1">
    <citation type="submission" date="2025-08" db="UniProtKB">
        <authorList>
            <consortium name="RefSeq"/>
        </authorList>
    </citation>
    <scope>IDENTIFICATION</scope>
    <source>
        <tissue evidence="3">Silk gland</tissue>
    </source>
</reference>
<evidence type="ECO:0000313" key="3">
    <source>
        <dbReference type="RefSeq" id="XP_028033030.1"/>
    </source>
</evidence>
<sequence>MGASMPMVTKATVYFINNTKPDIIEQFSKMMTDEEKSKIAKLLHDVAVKENQLPERCSGLVKDIREKFGKDSNEDEDKVESVDETYENPYIVDKSQLEEIERKLEPLMSKNKRNSVASPNLIGHESDPKRPWRTNSNKEKLLRIDNELKRHLDKATDLIAPLSDGEMSDIIKQSREESITTRPVEYVRLVDTVEEAKKTLFNFQYRAVCNSTATAILREAHAPVDQNEPHKI</sequence>
<proteinExistence type="predicted"/>
<evidence type="ECO:0000256" key="1">
    <source>
        <dbReference type="SAM" id="MobiDB-lite"/>
    </source>
</evidence>
<feature type="region of interest" description="Disordered" evidence="1">
    <location>
        <begin position="114"/>
        <end position="134"/>
    </location>
</feature>
<dbReference type="GeneID" id="114245176"/>
<organism evidence="2 3">
    <name type="scientific">Bombyx mandarina</name>
    <name type="common">Wild silk moth</name>
    <name type="synonym">Wild silkworm</name>
    <dbReference type="NCBI Taxonomy" id="7092"/>
    <lineage>
        <taxon>Eukaryota</taxon>
        <taxon>Metazoa</taxon>
        <taxon>Ecdysozoa</taxon>
        <taxon>Arthropoda</taxon>
        <taxon>Hexapoda</taxon>
        <taxon>Insecta</taxon>
        <taxon>Pterygota</taxon>
        <taxon>Neoptera</taxon>
        <taxon>Endopterygota</taxon>
        <taxon>Lepidoptera</taxon>
        <taxon>Glossata</taxon>
        <taxon>Ditrysia</taxon>
        <taxon>Bombycoidea</taxon>
        <taxon>Bombycidae</taxon>
        <taxon>Bombycinae</taxon>
        <taxon>Bombyx</taxon>
    </lineage>
</organism>
<evidence type="ECO:0000313" key="2">
    <source>
        <dbReference type="Proteomes" id="UP000504629"/>
    </source>
</evidence>
<dbReference type="Proteomes" id="UP000504629">
    <property type="component" value="Unplaced"/>
</dbReference>
<dbReference type="RefSeq" id="XP_028033030.1">
    <property type="nucleotide sequence ID" value="XM_028177229.1"/>
</dbReference>
<dbReference type="AlphaFoldDB" id="A0A6J2JTV7"/>
<gene>
    <name evidence="3" type="primary">LOC114245176</name>
</gene>
<accession>A0A6J2JTV7</accession>
<dbReference type="KEGG" id="bman:114245176"/>
<dbReference type="OrthoDB" id="7322177at2759"/>